<evidence type="ECO:0000256" key="4">
    <source>
        <dbReference type="ARBA" id="ARBA00022825"/>
    </source>
</evidence>
<dbReference type="CDD" id="cd04056">
    <property type="entry name" value="Peptidases_S53"/>
    <property type="match status" value="1"/>
</dbReference>
<protein>
    <submittedName>
        <fullName evidence="10">S8/S53 family peptidase</fullName>
    </submittedName>
</protein>
<dbReference type="Proteomes" id="UP001620461">
    <property type="component" value="Unassembled WGS sequence"/>
</dbReference>
<dbReference type="PANTHER" id="PTHR14218:SF15">
    <property type="entry name" value="TRIPEPTIDYL-PEPTIDASE 1"/>
    <property type="match status" value="1"/>
</dbReference>
<dbReference type="SMART" id="SM00944">
    <property type="entry name" value="Pro-kuma_activ"/>
    <property type="match status" value="1"/>
</dbReference>
<evidence type="ECO:0000256" key="1">
    <source>
        <dbReference type="ARBA" id="ARBA00022670"/>
    </source>
</evidence>
<proteinExistence type="predicted"/>
<accession>A0ABW8JKW7</accession>
<dbReference type="RefSeq" id="WP_404547737.1">
    <property type="nucleotide sequence ID" value="NZ_JADIKJ010000013.1"/>
</dbReference>
<keyword evidence="5 7" id="KW-0106">Calcium</keyword>
<dbReference type="Pfam" id="PF09286">
    <property type="entry name" value="Pro-kuma_activ"/>
    <property type="match status" value="1"/>
</dbReference>
<keyword evidence="3 7" id="KW-0378">Hydrolase</keyword>
<feature type="compositionally biased region" description="Polar residues" evidence="8">
    <location>
        <begin position="1"/>
        <end position="11"/>
    </location>
</feature>
<evidence type="ECO:0000313" key="10">
    <source>
        <dbReference type="EMBL" id="MFK2901119.1"/>
    </source>
</evidence>
<keyword evidence="2 7" id="KW-0479">Metal-binding</keyword>
<dbReference type="SUPFAM" id="SSF52743">
    <property type="entry name" value="Subtilisin-like"/>
    <property type="match status" value="1"/>
</dbReference>
<name>A0ABW8JKW7_9GAMM</name>
<evidence type="ECO:0000256" key="6">
    <source>
        <dbReference type="ARBA" id="ARBA00023145"/>
    </source>
</evidence>
<gene>
    <name evidence="10" type="ORF">ISP15_12290</name>
</gene>
<evidence type="ECO:0000256" key="2">
    <source>
        <dbReference type="ARBA" id="ARBA00022723"/>
    </source>
</evidence>
<evidence type="ECO:0000313" key="11">
    <source>
        <dbReference type="Proteomes" id="UP001620461"/>
    </source>
</evidence>
<dbReference type="InterPro" id="IPR030400">
    <property type="entry name" value="Sedolisin_dom"/>
</dbReference>
<feature type="active site" description="Charge relay system" evidence="7">
    <location>
        <position position="233"/>
    </location>
</feature>
<evidence type="ECO:0000256" key="7">
    <source>
        <dbReference type="PROSITE-ProRule" id="PRU01032"/>
    </source>
</evidence>
<keyword evidence="6" id="KW-0865">Zymogen</keyword>
<dbReference type="InterPro" id="IPR036852">
    <property type="entry name" value="Peptidase_S8/S53_dom_sf"/>
</dbReference>
<dbReference type="CDD" id="cd11377">
    <property type="entry name" value="Pro-peptidase_S53"/>
    <property type="match status" value="1"/>
</dbReference>
<evidence type="ECO:0000259" key="9">
    <source>
        <dbReference type="PROSITE" id="PS51695"/>
    </source>
</evidence>
<dbReference type="InterPro" id="IPR050819">
    <property type="entry name" value="Tripeptidyl-peptidase_I"/>
</dbReference>
<keyword evidence="4 7" id="KW-0720">Serine protease</keyword>
<feature type="domain" description="Peptidase S53" evidence="9">
    <location>
        <begin position="161"/>
        <end position="506"/>
    </location>
</feature>
<reference evidence="10 11" key="1">
    <citation type="submission" date="2020-10" db="EMBL/GenBank/DDBJ databases">
        <title>Phylogeny of dyella-like bacteria.</title>
        <authorList>
            <person name="Fu J."/>
        </authorList>
    </citation>
    <scope>NUCLEOTIDE SEQUENCE [LARGE SCALE GENOMIC DNA]</scope>
    <source>
        <strain evidence="10 11">JP1</strain>
    </source>
</reference>
<feature type="binding site" evidence="7">
    <location>
        <position position="486"/>
    </location>
    <ligand>
        <name>Ca(2+)</name>
        <dbReference type="ChEBI" id="CHEBI:29108"/>
    </ligand>
</feature>
<feature type="active site" description="Charge relay system" evidence="7">
    <location>
        <position position="237"/>
    </location>
</feature>
<evidence type="ECO:0000256" key="5">
    <source>
        <dbReference type="ARBA" id="ARBA00022837"/>
    </source>
</evidence>
<dbReference type="InterPro" id="IPR015366">
    <property type="entry name" value="S53_propep"/>
</dbReference>
<dbReference type="PROSITE" id="PS51695">
    <property type="entry name" value="SEDOLISIN"/>
    <property type="match status" value="1"/>
</dbReference>
<sequence length="508" mass="52446">MSLSSKTSPHWTTPEGMKYLGPHEGAEPIDVTIVLRRRSETTPPIAAWPQQPRYVRGEFGDHYGANPADVETLRRFAQQHGLTETGCDTHRRVLHLRGTPAALEQAFGVTLGKYQLNGCEPFVGCGHAPTLPPEAIAVLGLDRRPVASPHFRKPSAQPNTSYTPIQLGQLYNFPANTDGTGQAIGIIELGGGFTTSDLSQYFSNLGISKPPQVIAVSVAGGQNQPGSSDADDEVMLDIEVAGALAPGATIAVYFTTNTDQGFYEAISQAAHDTTYKPSVISISWGGPEDSWTSSSRTAMETALEDAAALGVTVTVAAGDSGSTDGESDGQSHVDFPASSPYALACGGTTLAASGTSIQSEVVWNETASNEGATGGGVSIEFGLPTWQQNAKVPNSPSGSAGRGVPDVAGNADPMTGYQVLVGGQSQVIGGTSAVAPLWAALVARLNQQLGAPVGDVHAALYQAGESVFRDITQGNNGAYQAGPGWDACTGLGSPNGQALVAALAAQKS</sequence>
<keyword evidence="1 7" id="KW-0645">Protease</keyword>
<feature type="binding site" evidence="7">
    <location>
        <position position="470"/>
    </location>
    <ligand>
        <name>Ca(2+)</name>
        <dbReference type="ChEBI" id="CHEBI:29108"/>
    </ligand>
</feature>
<feature type="active site" description="Charge relay system" evidence="7">
    <location>
        <position position="432"/>
    </location>
</feature>
<dbReference type="PANTHER" id="PTHR14218">
    <property type="entry name" value="PROTEASE S8 TRIPEPTIDYL PEPTIDASE I CLN2"/>
    <property type="match status" value="1"/>
</dbReference>
<evidence type="ECO:0000256" key="8">
    <source>
        <dbReference type="SAM" id="MobiDB-lite"/>
    </source>
</evidence>
<dbReference type="Gene3D" id="3.40.50.200">
    <property type="entry name" value="Peptidase S8/S53 domain"/>
    <property type="match status" value="1"/>
</dbReference>
<feature type="binding site" evidence="7">
    <location>
        <position position="484"/>
    </location>
    <ligand>
        <name>Ca(2+)</name>
        <dbReference type="ChEBI" id="CHEBI:29108"/>
    </ligand>
</feature>
<comment type="cofactor">
    <cofactor evidence="7">
        <name>Ca(2+)</name>
        <dbReference type="ChEBI" id="CHEBI:29108"/>
    </cofactor>
    <text evidence="7">Binds 1 Ca(2+) ion per subunit.</text>
</comment>
<comment type="caution">
    <text evidence="10">The sequence shown here is derived from an EMBL/GenBank/DDBJ whole genome shotgun (WGS) entry which is preliminary data.</text>
</comment>
<organism evidence="10 11">
    <name type="scientific">Dyella jejuensis</name>
    <dbReference type="NCBI Taxonomy" id="1432009"/>
    <lineage>
        <taxon>Bacteria</taxon>
        <taxon>Pseudomonadati</taxon>
        <taxon>Pseudomonadota</taxon>
        <taxon>Gammaproteobacteria</taxon>
        <taxon>Lysobacterales</taxon>
        <taxon>Rhodanobacteraceae</taxon>
        <taxon>Dyella</taxon>
    </lineage>
</organism>
<evidence type="ECO:0000256" key="3">
    <source>
        <dbReference type="ARBA" id="ARBA00022801"/>
    </source>
</evidence>
<dbReference type="EMBL" id="JADIKJ010000013">
    <property type="protein sequence ID" value="MFK2901119.1"/>
    <property type="molecule type" value="Genomic_DNA"/>
</dbReference>
<dbReference type="SUPFAM" id="SSF54897">
    <property type="entry name" value="Protease propeptides/inhibitors"/>
    <property type="match status" value="1"/>
</dbReference>
<feature type="region of interest" description="Disordered" evidence="8">
    <location>
        <begin position="1"/>
        <end position="23"/>
    </location>
</feature>
<keyword evidence="11" id="KW-1185">Reference proteome</keyword>
<feature type="binding site" evidence="7">
    <location>
        <position position="471"/>
    </location>
    <ligand>
        <name>Ca(2+)</name>
        <dbReference type="ChEBI" id="CHEBI:29108"/>
    </ligand>
</feature>